<reference evidence="1 2" key="1">
    <citation type="submission" date="2023-01" db="EMBL/GenBank/DDBJ databases">
        <title>Psychrosphaera sp. nov., isolated from marine algae.</title>
        <authorList>
            <person name="Bayburt H."/>
            <person name="Choi B.J."/>
            <person name="Kim J.M."/>
            <person name="Choi D.G."/>
            <person name="Jeon C.O."/>
        </authorList>
    </citation>
    <scope>NUCLEOTIDE SEQUENCE [LARGE SCALE GENOMIC DNA]</scope>
    <source>
        <strain evidence="1 2">G1-22</strain>
    </source>
</reference>
<dbReference type="Pfam" id="PF02353">
    <property type="entry name" value="CMAS"/>
    <property type="match status" value="1"/>
</dbReference>
<dbReference type="InterPro" id="IPR050723">
    <property type="entry name" value="CFA/CMAS"/>
</dbReference>
<protein>
    <submittedName>
        <fullName evidence="1">Cyclopropane-fatty-acyl-phospholipid synthase</fullName>
    </submittedName>
</protein>
<proteinExistence type="predicted"/>
<dbReference type="CDD" id="cd02440">
    <property type="entry name" value="AdoMet_MTases"/>
    <property type="match status" value="1"/>
</dbReference>
<dbReference type="EMBL" id="JAQOMS010000002">
    <property type="protein sequence ID" value="MDC2889270.1"/>
    <property type="molecule type" value="Genomic_DNA"/>
</dbReference>
<name>A0ABT5FCK7_9GAMM</name>
<keyword evidence="2" id="KW-1185">Reference proteome</keyword>
<sequence>MAHYDLGNDLYEQFLDDNMVYSSAIFSDPDQSLEQAQINKFELICQRLDLKPGESLLEIGTGWGGLAIYAAQHYGVHVTTTTISEQQFDYANNRVNELGLSSKITLLKEDYRLLTGTYDKVVSIEMIEAVGKEYFATYFKKLNSLLKPDGKLLLQAITIADQRFEYYANNVDFIQKYIFP</sequence>
<gene>
    <name evidence="1" type="ORF">PN838_11420</name>
</gene>
<comment type="caution">
    <text evidence="1">The sequence shown here is derived from an EMBL/GenBank/DDBJ whole genome shotgun (WGS) entry which is preliminary data.</text>
</comment>
<accession>A0ABT5FCK7</accession>
<evidence type="ECO:0000313" key="2">
    <source>
        <dbReference type="Proteomes" id="UP001528411"/>
    </source>
</evidence>
<dbReference type="Proteomes" id="UP001528411">
    <property type="component" value="Unassembled WGS sequence"/>
</dbReference>
<dbReference type="InterPro" id="IPR029063">
    <property type="entry name" value="SAM-dependent_MTases_sf"/>
</dbReference>
<evidence type="ECO:0000313" key="1">
    <source>
        <dbReference type="EMBL" id="MDC2889270.1"/>
    </source>
</evidence>
<dbReference type="PANTHER" id="PTHR43667:SF2">
    <property type="entry name" value="FATTY ACID C-METHYL TRANSFERASE"/>
    <property type="match status" value="1"/>
</dbReference>
<dbReference type="PANTHER" id="PTHR43667">
    <property type="entry name" value="CYCLOPROPANE-FATTY-ACYL-PHOSPHOLIPID SYNTHASE"/>
    <property type="match status" value="1"/>
</dbReference>
<organism evidence="1 2">
    <name type="scientific">Psychrosphaera algicola</name>
    <dbReference type="NCBI Taxonomy" id="3023714"/>
    <lineage>
        <taxon>Bacteria</taxon>
        <taxon>Pseudomonadati</taxon>
        <taxon>Pseudomonadota</taxon>
        <taxon>Gammaproteobacteria</taxon>
        <taxon>Alteromonadales</taxon>
        <taxon>Pseudoalteromonadaceae</taxon>
        <taxon>Psychrosphaera</taxon>
    </lineage>
</organism>
<dbReference type="SUPFAM" id="SSF53335">
    <property type="entry name" value="S-adenosyl-L-methionine-dependent methyltransferases"/>
    <property type="match status" value="1"/>
</dbReference>
<dbReference type="Gene3D" id="3.40.50.150">
    <property type="entry name" value="Vaccinia Virus protein VP39"/>
    <property type="match status" value="1"/>
</dbReference>